<sequence>MTPSRRKPGTGRAYGTPASHSHHEKVCGEDFFKSFRERHIVEKILPLAETGVSGRALTVMGRPVQMAA</sequence>
<gene>
    <name evidence="2" type="ORF">CFR71_11580</name>
</gene>
<evidence type="ECO:0000256" key="1">
    <source>
        <dbReference type="SAM" id="MobiDB-lite"/>
    </source>
</evidence>
<dbReference type="Proteomes" id="UP000247609">
    <property type="component" value="Unassembled WGS sequence"/>
</dbReference>
<feature type="region of interest" description="Disordered" evidence="1">
    <location>
        <begin position="1"/>
        <end position="22"/>
    </location>
</feature>
<organism evidence="2 3">
    <name type="scientific">Novacetimonas pomaceti</name>
    <dbReference type="NCBI Taxonomy" id="2021998"/>
    <lineage>
        <taxon>Bacteria</taxon>
        <taxon>Pseudomonadati</taxon>
        <taxon>Pseudomonadota</taxon>
        <taxon>Alphaproteobacteria</taxon>
        <taxon>Acetobacterales</taxon>
        <taxon>Acetobacteraceae</taxon>
        <taxon>Novacetimonas</taxon>
    </lineage>
</organism>
<proteinExistence type="predicted"/>
<dbReference type="EMBL" id="NOXG01000016">
    <property type="protein sequence ID" value="PYD75015.1"/>
    <property type="molecule type" value="Genomic_DNA"/>
</dbReference>
<comment type="caution">
    <text evidence="2">The sequence shown here is derived from an EMBL/GenBank/DDBJ whole genome shotgun (WGS) entry which is preliminary data.</text>
</comment>
<evidence type="ECO:0000313" key="2">
    <source>
        <dbReference type="EMBL" id="PYD75015.1"/>
    </source>
</evidence>
<dbReference type="AlphaFoldDB" id="A0A318Q841"/>
<accession>A0A318Q841</accession>
<protein>
    <submittedName>
        <fullName evidence="2">Uncharacterized protein</fullName>
    </submittedName>
</protein>
<name>A0A318Q841_9PROT</name>
<evidence type="ECO:0000313" key="3">
    <source>
        <dbReference type="Proteomes" id="UP000247609"/>
    </source>
</evidence>
<reference evidence="2 3" key="1">
    <citation type="submission" date="2017-07" db="EMBL/GenBank/DDBJ databases">
        <title>A draft genome sequence of Komagataeibacter sp. T5K1.</title>
        <authorList>
            <person name="Skraban J."/>
            <person name="Cleenwerck I."/>
            <person name="Vandamme P."/>
            <person name="Trcek J."/>
        </authorList>
    </citation>
    <scope>NUCLEOTIDE SEQUENCE [LARGE SCALE GENOMIC DNA]</scope>
    <source>
        <strain evidence="2 3">T5K1</strain>
    </source>
</reference>